<feature type="region of interest" description="Disordered" evidence="1">
    <location>
        <begin position="270"/>
        <end position="292"/>
    </location>
</feature>
<dbReference type="Gene3D" id="3.40.50.720">
    <property type="entry name" value="NAD(P)-binding Rossmann-like Domain"/>
    <property type="match status" value="1"/>
</dbReference>
<gene>
    <name evidence="3" type="ORF">SSDG_03676</name>
</gene>
<evidence type="ECO:0000313" key="4">
    <source>
        <dbReference type="Proteomes" id="UP000002805"/>
    </source>
</evidence>
<dbReference type="EMBL" id="CM000950">
    <property type="protein sequence ID" value="EDY65400.1"/>
    <property type="molecule type" value="Genomic_DNA"/>
</dbReference>
<feature type="domain" description="NAD(P)-binding" evidence="2">
    <location>
        <begin position="6"/>
        <end position="161"/>
    </location>
</feature>
<sequence>MIAQRLGDRDDTILGTRDPGQLQAPLPVRRLDFDEPRTLVKGFEGVDVLLLISAGYGEDDTVIARHRAALDAAEKSGVRHVVYTSLTAAGDHLPYALPHRWTERRIQESTMDWTILRNGLYAELLARIAAPSADGRITAPLGEGRLAAVARADLADAAVRVTVEASAHAGRVYELVGEQAVGGADLARAHGPHVTYEPETLARTRARIAAGGAEPFQVPMLVGTCSAVAAGFLSPTGGDLRRLLGRAPRCPLAAAVAQCRVRQCSPVASAGTVGSRSHGGAAGRGFPEAALP</sequence>
<reference evidence="4" key="2">
    <citation type="submission" date="2009-10" db="EMBL/GenBank/DDBJ databases">
        <title>The genome sequence of Streptomyces pristinaespiralis strain ATCC 25486.</title>
        <authorList>
            <consortium name="The Broad Institute Genome Sequencing Platform"/>
            <consortium name="Broad Institute Microbial Sequencing Center"/>
            <person name="Fischbach M."/>
            <person name="Godfrey P."/>
            <person name="Ward D."/>
            <person name="Young S."/>
            <person name="Zeng Q."/>
            <person name="Koehrsen M."/>
            <person name="Alvarado L."/>
            <person name="Berlin A.M."/>
            <person name="Bochicchio J."/>
            <person name="Borenstein D."/>
            <person name="Chapman S.B."/>
            <person name="Chen Z."/>
            <person name="Engels R."/>
            <person name="Freedman E."/>
            <person name="Gellesch M."/>
            <person name="Goldberg J."/>
            <person name="Griggs A."/>
            <person name="Gujja S."/>
            <person name="Heilman E.R."/>
            <person name="Heiman D.I."/>
            <person name="Hepburn T.A."/>
            <person name="Howarth C."/>
            <person name="Jen D."/>
            <person name="Larson L."/>
            <person name="Lewis B."/>
            <person name="Mehta T."/>
            <person name="Park D."/>
            <person name="Pearson M."/>
            <person name="Richards J."/>
            <person name="Roberts A."/>
            <person name="Saif S."/>
            <person name="Shea T.D."/>
            <person name="Shenoy N."/>
            <person name="Sisk P."/>
            <person name="Stolte C."/>
            <person name="Sykes S.N."/>
            <person name="Thomson T."/>
            <person name="Walk T."/>
            <person name="White J."/>
            <person name="Yandava C."/>
            <person name="Straight P."/>
            <person name="Clardy J."/>
            <person name="Hung D."/>
            <person name="Kolter R."/>
            <person name="Mekalanos J."/>
            <person name="Walker S."/>
            <person name="Walsh C.T."/>
            <person name="Wieland-Brown L.C."/>
            <person name="Haas B."/>
            <person name="Nusbaum C."/>
            <person name="Birren B."/>
        </authorList>
    </citation>
    <scope>NUCLEOTIDE SEQUENCE [LARGE SCALE GENOMIC DNA]</scope>
    <source>
        <strain evidence="4">ATCC 25486 / DSM 40338 / CBS 914.69 / JCM 4507 / NBRC 13074 / NRRL 2958 / 5647</strain>
    </source>
</reference>
<dbReference type="PANTHER" id="PTHR47129:SF1">
    <property type="entry name" value="NMRA-LIKE DOMAIN-CONTAINING PROTEIN"/>
    <property type="match status" value="1"/>
</dbReference>
<accession>B5HEY9</accession>
<feature type="compositionally biased region" description="Basic and acidic residues" evidence="1">
    <location>
        <begin position="1"/>
        <end position="12"/>
    </location>
</feature>
<dbReference type="Gene3D" id="3.90.25.10">
    <property type="entry name" value="UDP-galactose 4-epimerase, domain 1"/>
    <property type="match status" value="1"/>
</dbReference>
<evidence type="ECO:0000256" key="1">
    <source>
        <dbReference type="SAM" id="MobiDB-lite"/>
    </source>
</evidence>
<evidence type="ECO:0000313" key="3">
    <source>
        <dbReference type="EMBL" id="EDY65400.1"/>
    </source>
</evidence>
<dbReference type="InterPro" id="IPR052718">
    <property type="entry name" value="NmrA-type_oxidoreductase"/>
</dbReference>
<keyword evidence="4" id="KW-1185">Reference proteome</keyword>
<dbReference type="InterPro" id="IPR016040">
    <property type="entry name" value="NAD(P)-bd_dom"/>
</dbReference>
<name>B5HEY9_STRE2</name>
<dbReference type="InterPro" id="IPR036291">
    <property type="entry name" value="NAD(P)-bd_dom_sf"/>
</dbReference>
<dbReference type="SUPFAM" id="SSF51735">
    <property type="entry name" value="NAD(P)-binding Rossmann-fold domains"/>
    <property type="match status" value="1"/>
</dbReference>
<dbReference type="AlphaFoldDB" id="B5HEY9"/>
<feature type="region of interest" description="Disordered" evidence="1">
    <location>
        <begin position="1"/>
        <end position="20"/>
    </location>
</feature>
<dbReference type="Proteomes" id="UP000002805">
    <property type="component" value="Chromosome"/>
</dbReference>
<dbReference type="Pfam" id="PF13460">
    <property type="entry name" value="NAD_binding_10"/>
    <property type="match status" value="1"/>
</dbReference>
<proteinExistence type="predicted"/>
<protein>
    <submittedName>
        <fullName evidence="3">NmrA family protein</fullName>
    </submittedName>
</protein>
<reference evidence="4" key="1">
    <citation type="submission" date="2008-02" db="EMBL/GenBank/DDBJ databases">
        <authorList>
            <consortium name="The Broad Institute Genome Sequencing Platform"/>
            <person name="Fischbach M."/>
            <person name="Ward D."/>
            <person name="Young S."/>
            <person name="Jaffe D."/>
            <person name="Gnerre S."/>
            <person name="Berlin A."/>
            <person name="Heiman D."/>
            <person name="Hepburn T."/>
            <person name="Sykes S."/>
            <person name="Alvarado L."/>
            <person name="Kodira C.D."/>
            <person name="Straight P."/>
            <person name="Clardy J."/>
            <person name="Hung D."/>
            <person name="Kolter R."/>
            <person name="Mekalanos J."/>
            <person name="Walker S."/>
            <person name="Walsh C.T."/>
            <person name="Lander E."/>
            <person name="Galagan J."/>
            <person name="Nusbaum C."/>
            <person name="Birren B."/>
        </authorList>
    </citation>
    <scope>NUCLEOTIDE SEQUENCE [LARGE SCALE GENOMIC DNA]</scope>
    <source>
        <strain evidence="4">ATCC 25486 / DSM 40338 / CBS 914.69 / JCM 4507 / NBRC 13074 / NRRL 2958 / 5647</strain>
    </source>
</reference>
<dbReference type="HOGENOM" id="CLU_007383_10_4_11"/>
<organism evidence="3 4">
    <name type="scientific">Streptomyces pristinaespiralis (strain ATCC 25486 / DSM 40338 / CBS 914.69 / JCM 4507 / KCC S-0507 / NBRC 13074 / NRRL 2958 / 5647)</name>
    <dbReference type="NCBI Taxonomy" id="457429"/>
    <lineage>
        <taxon>Bacteria</taxon>
        <taxon>Bacillati</taxon>
        <taxon>Actinomycetota</taxon>
        <taxon>Actinomycetes</taxon>
        <taxon>Kitasatosporales</taxon>
        <taxon>Streptomycetaceae</taxon>
        <taxon>Streptomyces</taxon>
    </lineage>
</organism>
<dbReference type="eggNOG" id="COG0702">
    <property type="taxonomic scope" value="Bacteria"/>
</dbReference>
<evidence type="ECO:0000259" key="2">
    <source>
        <dbReference type="Pfam" id="PF13460"/>
    </source>
</evidence>
<dbReference type="PANTHER" id="PTHR47129">
    <property type="entry name" value="QUINONE OXIDOREDUCTASE 2"/>
    <property type="match status" value="1"/>
</dbReference>